<dbReference type="InterPro" id="IPR008756">
    <property type="entry name" value="Peptidase_M56"/>
</dbReference>
<feature type="domain" description="Peptidase M56" evidence="2">
    <location>
        <begin position="167"/>
        <end position="270"/>
    </location>
</feature>
<dbReference type="STRING" id="288992.SAMN04488522_103220"/>
<feature type="transmembrane region" description="Helical" evidence="1">
    <location>
        <begin position="281"/>
        <end position="299"/>
    </location>
</feature>
<dbReference type="RefSeq" id="WP_073232039.1">
    <property type="nucleotide sequence ID" value="NZ_FQUQ01000003.1"/>
</dbReference>
<evidence type="ECO:0000313" key="4">
    <source>
        <dbReference type="Proteomes" id="UP000184287"/>
    </source>
</evidence>
<dbReference type="InterPro" id="IPR052173">
    <property type="entry name" value="Beta-lactam_resp_regulator"/>
</dbReference>
<dbReference type="AlphaFoldDB" id="A0A1M5DGN0"/>
<keyword evidence="1" id="KW-1133">Transmembrane helix</keyword>
<dbReference type="Proteomes" id="UP000184287">
    <property type="component" value="Unassembled WGS sequence"/>
</dbReference>
<dbReference type="Pfam" id="PF05569">
    <property type="entry name" value="Peptidase_M56"/>
    <property type="match status" value="1"/>
</dbReference>
<dbReference type="OrthoDB" id="649093at2"/>
<feature type="transmembrane region" description="Helical" evidence="1">
    <location>
        <begin position="109"/>
        <end position="135"/>
    </location>
</feature>
<name>A0A1M5DGN0_9SPHI</name>
<evidence type="ECO:0000313" key="3">
    <source>
        <dbReference type="EMBL" id="SHF66041.1"/>
    </source>
</evidence>
<accession>A0A1M5DGN0</accession>
<proteinExistence type="predicted"/>
<keyword evidence="1" id="KW-0472">Membrane</keyword>
<feature type="transmembrane region" description="Helical" evidence="1">
    <location>
        <begin position="36"/>
        <end position="53"/>
    </location>
</feature>
<evidence type="ECO:0000256" key="1">
    <source>
        <dbReference type="SAM" id="Phobius"/>
    </source>
</evidence>
<feature type="transmembrane region" description="Helical" evidence="1">
    <location>
        <begin position="6"/>
        <end position="24"/>
    </location>
</feature>
<dbReference type="EMBL" id="FQUQ01000003">
    <property type="protein sequence ID" value="SHF66041.1"/>
    <property type="molecule type" value="Genomic_DNA"/>
</dbReference>
<keyword evidence="1" id="KW-0812">Transmembrane</keyword>
<dbReference type="PANTHER" id="PTHR34978:SF3">
    <property type="entry name" value="SLR0241 PROTEIN"/>
    <property type="match status" value="1"/>
</dbReference>
<dbReference type="PANTHER" id="PTHR34978">
    <property type="entry name" value="POSSIBLE SENSOR-TRANSDUCER PROTEIN BLAR"/>
    <property type="match status" value="1"/>
</dbReference>
<reference evidence="4" key="1">
    <citation type="submission" date="2016-11" db="EMBL/GenBank/DDBJ databases">
        <authorList>
            <person name="Varghese N."/>
            <person name="Submissions S."/>
        </authorList>
    </citation>
    <scope>NUCLEOTIDE SEQUENCE [LARGE SCALE GENOMIC DNA]</scope>
    <source>
        <strain evidence="4">DSM 16990</strain>
    </source>
</reference>
<protein>
    <submittedName>
        <fullName evidence="3">BlaR1 peptidase M56</fullName>
    </submittedName>
</protein>
<evidence type="ECO:0000259" key="2">
    <source>
        <dbReference type="Pfam" id="PF05569"/>
    </source>
</evidence>
<keyword evidence="4" id="KW-1185">Reference proteome</keyword>
<organism evidence="3 4">
    <name type="scientific">Pedobacter caeni</name>
    <dbReference type="NCBI Taxonomy" id="288992"/>
    <lineage>
        <taxon>Bacteria</taxon>
        <taxon>Pseudomonadati</taxon>
        <taxon>Bacteroidota</taxon>
        <taxon>Sphingobacteriia</taxon>
        <taxon>Sphingobacteriales</taxon>
        <taxon>Sphingobacteriaceae</taxon>
        <taxon>Pedobacter</taxon>
    </lineage>
</organism>
<gene>
    <name evidence="3" type="ORF">SAMN04488522_103220</name>
</gene>
<sequence>MDWLFYMVKVSVCLTAFYGCYHFFLRRLTFFKGNRYFLLLGLLLSFVVPLIQIEVERVVSAKESVAVPLGIPLVAKGGFSEVKPAVVSALPLSEKPDLFSGDHWKLLLWYLYCIVALLMLLTFLVRMAVLLKAMLSSGQRFGRLKLVYKSEGFTNCSFFNCVFVNDNGLSGEEVEALLRHEELHSRKYHSLDKLLISVCKILLWFNPVIYLYERAIELVHEYEADEEASSGSFGTTLYAGLLLKLALKKRTPALTHGFALIPVKERIKMIFTKPSNRMKKLMYLAGLPLLAVLLWSFSIKRIDKVVDQKENVLAFKKKEQASDSTVRYQQKIKMSKAMLKGRKEFTDWQKTAEFKLRRSRADKLLERSVSGVLKGVYSDGNGLRGQRYLFEFDKETYVLDIGYGGEPTKGLLHVNDVISFKVSGVGMNKKDPYLSLTAFDIERDGKVIYQTKRAGEEVYPFLYEANRVRFTDGHITKIVEKGGGKVVLTVVANGYTFMVNFDETQVGLAALAKFTNGDAVRLRFVHEVKSGAKSYLINDWVAISKNIREYGVKNEKLFRKFYEPVSQTHGKITYSAQDSTKVDKKGGLVYLYGNAKLSYENMNIEADKIFINAKESTGIASHAMIRSSVGASPKRGNWSFDLKTGQFEVADAKAMF</sequence>